<comment type="caution">
    <text evidence="2">The sequence shown here is derived from an EMBL/GenBank/DDBJ whole genome shotgun (WGS) entry which is preliminary data.</text>
</comment>
<dbReference type="Gene3D" id="2.60.40.1120">
    <property type="entry name" value="Carboxypeptidase-like, regulatory domain"/>
    <property type="match status" value="1"/>
</dbReference>
<evidence type="ECO:0000313" key="2">
    <source>
        <dbReference type="EMBL" id="KKR11647.1"/>
    </source>
</evidence>
<evidence type="ECO:0000313" key="3">
    <source>
        <dbReference type="Proteomes" id="UP000034246"/>
    </source>
</evidence>
<reference evidence="2 3" key="1">
    <citation type="journal article" date="2015" name="Nature">
        <title>rRNA introns, odd ribosomes, and small enigmatic genomes across a large radiation of phyla.</title>
        <authorList>
            <person name="Brown C.T."/>
            <person name="Hug L.A."/>
            <person name="Thomas B.C."/>
            <person name="Sharon I."/>
            <person name="Castelle C.J."/>
            <person name="Singh A."/>
            <person name="Wilkins M.J."/>
            <person name="Williams K.H."/>
            <person name="Banfield J.F."/>
        </authorList>
    </citation>
    <scope>NUCLEOTIDE SEQUENCE [LARGE SCALE GENOMIC DNA]</scope>
</reference>
<evidence type="ECO:0008006" key="4">
    <source>
        <dbReference type="Google" id="ProtNLM"/>
    </source>
</evidence>
<dbReference type="NCBIfam" id="TIGR02532">
    <property type="entry name" value="IV_pilin_GFxxxE"/>
    <property type="match status" value="1"/>
</dbReference>
<accession>A0A0G0RDB9</accession>
<sequence length="454" mass="49917">MQKSITMLPKRKRRLRGQTLLEVLIALALFSILAHALFTLVTTTYSVNTFNRSRITARQLAEEKIEIIRNMPYDEIGTVGGIPSGQIPQFETVNQNSLNYTIKTTVVYIDDDFDMLTPNDLLPTDYKRASVELTWEGLESSRKTPIRLITDISPKGIEQTTGGGTLSILVVDSDLQPVNQADVTITSTGTTPLINLSIKTADNGRVLLPGAPPCNNACYSITISKDGYSSERTYSTAEVANPDKPNLSIIRGQLTEATFFIDKVGQMMITSYADNDGVFEILPNTTFTLIGQKTIGTDDDDNPVIKYQQTFTTGDDGKKTIPDLEWDKYQLIIDSGVGDISGVNPFEPIDLPPASEQNVDFSVGDDTQNSILVTFINASETPIASVSAKIFDDLEFEATASSGLTENPNFGQVFFDNLSRKIYNFQATASGYSVYSGTMDVYNYKQINVTMNPI</sequence>
<name>A0A0G0RDB9_9BACT</name>
<dbReference type="InterPro" id="IPR012902">
    <property type="entry name" value="N_methyl_site"/>
</dbReference>
<keyword evidence="1" id="KW-0812">Transmembrane</keyword>
<dbReference type="STRING" id="1618550.UT39_C0004G0006"/>
<keyword evidence="1" id="KW-1133">Transmembrane helix</keyword>
<dbReference type="Proteomes" id="UP000034246">
    <property type="component" value="Unassembled WGS sequence"/>
</dbReference>
<protein>
    <recommendedName>
        <fullName evidence="4">Carboxypeptidase regulatory-like domain-containing protein</fullName>
    </recommendedName>
</protein>
<proteinExistence type="predicted"/>
<keyword evidence="1" id="KW-0472">Membrane</keyword>
<dbReference type="AlphaFoldDB" id="A0A0G0RDB9"/>
<organism evidence="2 3">
    <name type="scientific">Candidatus Woesebacteria bacterium GW2011_GWA1_39_21</name>
    <dbReference type="NCBI Taxonomy" id="1618550"/>
    <lineage>
        <taxon>Bacteria</taxon>
        <taxon>Candidatus Woeseibacteriota</taxon>
    </lineage>
</organism>
<dbReference type="EMBL" id="LBWP01000004">
    <property type="protein sequence ID" value="KKR11647.1"/>
    <property type="molecule type" value="Genomic_DNA"/>
</dbReference>
<gene>
    <name evidence="2" type="ORF">UT39_C0004G0006</name>
</gene>
<feature type="transmembrane region" description="Helical" evidence="1">
    <location>
        <begin position="20"/>
        <end position="41"/>
    </location>
</feature>
<dbReference type="Pfam" id="PF07963">
    <property type="entry name" value="N_methyl"/>
    <property type="match status" value="1"/>
</dbReference>
<evidence type="ECO:0000256" key="1">
    <source>
        <dbReference type="SAM" id="Phobius"/>
    </source>
</evidence>